<protein>
    <recommendedName>
        <fullName evidence="1">YqaJ viral recombinase domain-containing protein</fullName>
    </recommendedName>
</protein>
<dbReference type="PANTHER" id="PTHR46609:SF6">
    <property type="entry name" value="EXONUCLEASE, PHAGE-TYPE_RECB, C-TERMINAL DOMAIN-CONTAINING PROTEIN-RELATED"/>
    <property type="match status" value="1"/>
</dbReference>
<dbReference type="PANTHER" id="PTHR46609">
    <property type="entry name" value="EXONUCLEASE, PHAGE-TYPE/RECB, C-TERMINAL DOMAIN-CONTAINING PROTEIN"/>
    <property type="match status" value="1"/>
</dbReference>
<dbReference type="EMBL" id="MN738913">
    <property type="protein sequence ID" value="QHT30866.1"/>
    <property type="molecule type" value="Genomic_DNA"/>
</dbReference>
<sequence>MDIQERVQKLVEEYGQNDQRTDAWHAKRGSMLTASEIYKALPDATPAQKHEIIMSKLVPRPRTEGAGPRALVWGTRFEPIAKDIYCKLSGIEMDIVDTTCIPHPTVSFLGASPDGIIVTKDPAHERYGRLVEFKCPISRVFSDDTPVPVSYYHQMQLQMECTGLNLCEYIEFQFKALSYSEWTDTKAEHKGFYAVDDTDMVVKYKDLNDTRTPAEWRTEVLGTTDDWSLVYWTLEKYRMKLVEHETDWLEKNLPSMTTIWDTISTHRTNGTLPEHPKEKTTLTL</sequence>
<dbReference type="Gene3D" id="3.90.320.10">
    <property type="match status" value="1"/>
</dbReference>
<organism evidence="2">
    <name type="scientific">viral metagenome</name>
    <dbReference type="NCBI Taxonomy" id="1070528"/>
    <lineage>
        <taxon>unclassified sequences</taxon>
        <taxon>metagenomes</taxon>
        <taxon>organismal metagenomes</taxon>
    </lineage>
</organism>
<dbReference type="InterPro" id="IPR051703">
    <property type="entry name" value="NF-kappa-B_Signaling_Reg"/>
</dbReference>
<evidence type="ECO:0000259" key="1">
    <source>
        <dbReference type="Pfam" id="PF09588"/>
    </source>
</evidence>
<dbReference type="SUPFAM" id="SSF52980">
    <property type="entry name" value="Restriction endonuclease-like"/>
    <property type="match status" value="1"/>
</dbReference>
<dbReference type="AlphaFoldDB" id="A0A6C0ENV4"/>
<name>A0A6C0ENV4_9ZZZZ</name>
<dbReference type="CDD" id="cd22343">
    <property type="entry name" value="PDDEXK_lambda_exonuclease-like"/>
    <property type="match status" value="1"/>
</dbReference>
<evidence type="ECO:0000313" key="2">
    <source>
        <dbReference type="EMBL" id="QHT30866.1"/>
    </source>
</evidence>
<feature type="domain" description="YqaJ viral recombinase" evidence="1">
    <location>
        <begin position="24"/>
        <end position="164"/>
    </location>
</feature>
<dbReference type="Pfam" id="PF09588">
    <property type="entry name" value="YqaJ"/>
    <property type="match status" value="1"/>
</dbReference>
<dbReference type="InterPro" id="IPR011604">
    <property type="entry name" value="PDDEXK-like_dom_sf"/>
</dbReference>
<reference evidence="2" key="1">
    <citation type="journal article" date="2020" name="Nature">
        <title>Giant virus diversity and host interactions through global metagenomics.</title>
        <authorList>
            <person name="Schulz F."/>
            <person name="Roux S."/>
            <person name="Paez-Espino D."/>
            <person name="Jungbluth S."/>
            <person name="Walsh D.A."/>
            <person name="Denef V.J."/>
            <person name="McMahon K.D."/>
            <person name="Konstantinidis K.T."/>
            <person name="Eloe-Fadrosh E.A."/>
            <person name="Kyrpides N.C."/>
            <person name="Woyke T."/>
        </authorList>
    </citation>
    <scope>NUCLEOTIDE SEQUENCE</scope>
    <source>
        <strain evidence="2">GVMAG-M-3300009151-50</strain>
    </source>
</reference>
<dbReference type="InterPro" id="IPR011335">
    <property type="entry name" value="Restrct_endonuc-II-like"/>
</dbReference>
<accession>A0A6C0ENV4</accession>
<proteinExistence type="predicted"/>
<dbReference type="InterPro" id="IPR019080">
    <property type="entry name" value="YqaJ_viral_recombinase"/>
</dbReference>